<dbReference type="OrthoDB" id="16547at2759"/>
<organism evidence="2 3">
    <name type="scientific">Microthyrium microscopicum</name>
    <dbReference type="NCBI Taxonomy" id="703497"/>
    <lineage>
        <taxon>Eukaryota</taxon>
        <taxon>Fungi</taxon>
        <taxon>Dikarya</taxon>
        <taxon>Ascomycota</taxon>
        <taxon>Pezizomycotina</taxon>
        <taxon>Dothideomycetes</taxon>
        <taxon>Dothideomycetes incertae sedis</taxon>
        <taxon>Microthyriales</taxon>
        <taxon>Microthyriaceae</taxon>
        <taxon>Microthyrium</taxon>
    </lineage>
</organism>
<protein>
    <recommendedName>
        <fullName evidence="1">HD/PDEase domain-containing protein</fullName>
    </recommendedName>
</protein>
<evidence type="ECO:0000313" key="2">
    <source>
        <dbReference type="EMBL" id="KAF2667687.1"/>
    </source>
</evidence>
<dbReference type="PANTHER" id="PTHR33594">
    <property type="entry name" value="SUPERFAMILY HYDROLASE, PUTATIVE (AFU_ORTHOLOGUE AFUA_1G03035)-RELATED"/>
    <property type="match status" value="1"/>
</dbReference>
<reference evidence="2" key="1">
    <citation type="journal article" date="2020" name="Stud. Mycol.">
        <title>101 Dothideomycetes genomes: a test case for predicting lifestyles and emergence of pathogens.</title>
        <authorList>
            <person name="Haridas S."/>
            <person name="Albert R."/>
            <person name="Binder M."/>
            <person name="Bloem J."/>
            <person name="Labutti K."/>
            <person name="Salamov A."/>
            <person name="Andreopoulos B."/>
            <person name="Baker S."/>
            <person name="Barry K."/>
            <person name="Bills G."/>
            <person name="Bluhm B."/>
            <person name="Cannon C."/>
            <person name="Castanera R."/>
            <person name="Culley D."/>
            <person name="Daum C."/>
            <person name="Ezra D."/>
            <person name="Gonzalez J."/>
            <person name="Henrissat B."/>
            <person name="Kuo A."/>
            <person name="Liang C."/>
            <person name="Lipzen A."/>
            <person name="Lutzoni F."/>
            <person name="Magnuson J."/>
            <person name="Mondo S."/>
            <person name="Nolan M."/>
            <person name="Ohm R."/>
            <person name="Pangilinan J."/>
            <person name="Park H.-J."/>
            <person name="Ramirez L."/>
            <person name="Alfaro M."/>
            <person name="Sun H."/>
            <person name="Tritt A."/>
            <person name="Yoshinaga Y."/>
            <person name="Zwiers L.-H."/>
            <person name="Turgeon B."/>
            <person name="Goodwin S."/>
            <person name="Spatafora J."/>
            <person name="Crous P."/>
            <person name="Grigoriev I."/>
        </authorList>
    </citation>
    <scope>NUCLEOTIDE SEQUENCE</scope>
    <source>
        <strain evidence="2">CBS 115976</strain>
    </source>
</reference>
<name>A0A6A6U8C8_9PEZI</name>
<dbReference type="AlphaFoldDB" id="A0A6A6U8C8"/>
<dbReference type="PANTHER" id="PTHR33594:SF1">
    <property type="entry name" value="HD_PDEASE DOMAIN-CONTAINING PROTEIN"/>
    <property type="match status" value="1"/>
</dbReference>
<dbReference type="SMART" id="SM00471">
    <property type="entry name" value="HDc"/>
    <property type="match status" value="1"/>
</dbReference>
<dbReference type="Proteomes" id="UP000799302">
    <property type="component" value="Unassembled WGS sequence"/>
</dbReference>
<proteinExistence type="predicted"/>
<dbReference type="Gene3D" id="1.20.58.1910">
    <property type="match status" value="1"/>
</dbReference>
<keyword evidence="3" id="KW-1185">Reference proteome</keyword>
<dbReference type="SUPFAM" id="SSF109604">
    <property type="entry name" value="HD-domain/PDEase-like"/>
    <property type="match status" value="1"/>
</dbReference>
<dbReference type="EMBL" id="MU004237">
    <property type="protein sequence ID" value="KAF2667687.1"/>
    <property type="molecule type" value="Genomic_DNA"/>
</dbReference>
<dbReference type="CDD" id="cd00077">
    <property type="entry name" value="HDc"/>
    <property type="match status" value="1"/>
</dbReference>
<sequence length="217" mass="24296">MSSELDEAIDLLDKAKTFAKEYMSKYDASHDYRHVERVVELAYKIEAEEQKRNPSLLFNHLIIALASLLHDVGDKKYLKPGEDPSAMVRNVLIGFGADEKLAQDVQTVINHVSYSSEIKDPSIVLQRIKEHPELAIVQDADRLDAIGAVGIARCFGYTTAAGRGPLDEGIVHFHEKLVKLESMMKTPTGASMARARTERVKTFIEWWNEENGANTSP</sequence>
<dbReference type="Gene3D" id="1.10.472.50">
    <property type="entry name" value="HD-domain/PDEase-like"/>
    <property type="match status" value="1"/>
</dbReference>
<evidence type="ECO:0000313" key="3">
    <source>
        <dbReference type="Proteomes" id="UP000799302"/>
    </source>
</evidence>
<feature type="domain" description="HD/PDEase" evidence="1">
    <location>
        <begin position="27"/>
        <end position="155"/>
    </location>
</feature>
<gene>
    <name evidence="2" type="ORF">BT63DRAFT_298364</name>
</gene>
<accession>A0A6A6U8C8</accession>
<evidence type="ECO:0000259" key="1">
    <source>
        <dbReference type="SMART" id="SM00471"/>
    </source>
</evidence>
<dbReference type="InterPro" id="IPR006674">
    <property type="entry name" value="HD_domain"/>
</dbReference>
<dbReference type="Pfam" id="PF01966">
    <property type="entry name" value="HD"/>
    <property type="match status" value="1"/>
</dbReference>
<dbReference type="InterPro" id="IPR003607">
    <property type="entry name" value="HD/PDEase_dom"/>
</dbReference>